<keyword evidence="1" id="KW-0732">Signal</keyword>
<dbReference type="RefSeq" id="WP_015063153.1">
    <property type="nucleotide sequence ID" value="NZ_KY320277.1"/>
</dbReference>
<evidence type="ECO:0000256" key="1">
    <source>
        <dbReference type="SAM" id="SignalP"/>
    </source>
</evidence>
<organism evidence="2">
    <name type="scientific">Leclercia adecarboxylata</name>
    <dbReference type="NCBI Taxonomy" id="83655"/>
    <lineage>
        <taxon>Bacteria</taxon>
        <taxon>Pseudomonadati</taxon>
        <taxon>Pseudomonadota</taxon>
        <taxon>Gammaproteobacteria</taxon>
        <taxon>Enterobacterales</taxon>
        <taxon>Enterobacteriaceae</taxon>
        <taxon>Leclercia</taxon>
    </lineage>
</organism>
<feature type="chain" id="PRO_5010526112" evidence="1">
    <location>
        <begin position="21"/>
        <end position="213"/>
    </location>
</feature>
<reference evidence="2" key="1">
    <citation type="submission" date="2016-12" db="EMBL/GenBank/DDBJ databases">
        <title>Complete nucleotide sequences of two VIM-1-encoding plasmids from Klebsiella pneumoniae and Leclercia adecarboxylata isolates of Czech origin.</title>
        <authorList>
            <person name="Papagiannitsis C."/>
            <person name="Papousek I."/>
            <person name="Hrabak J."/>
            <person name="Dolejska M."/>
        </authorList>
    </citation>
    <scope>NUCLEOTIDE SEQUENCE</scope>
    <source>
        <plasmid evidence="2">pLec-476cz</plasmid>
    </source>
</reference>
<dbReference type="EMBL" id="KY320277">
    <property type="protein sequence ID" value="AQT23592.1"/>
    <property type="molecule type" value="Genomic_DNA"/>
</dbReference>
<keyword evidence="2" id="KW-0614">Plasmid</keyword>
<name>A0A1S6KQE3_9ENTR</name>
<feature type="signal peptide" evidence="1">
    <location>
        <begin position="1"/>
        <end position="20"/>
    </location>
</feature>
<proteinExistence type="predicted"/>
<protein>
    <submittedName>
        <fullName evidence="2">Uncharacterized protein</fullName>
    </submittedName>
</protein>
<evidence type="ECO:0000313" key="2">
    <source>
        <dbReference type="EMBL" id="AQT23592.1"/>
    </source>
</evidence>
<dbReference type="AlphaFoldDB" id="A0A1S6KQE3"/>
<geneLocation type="plasmid" evidence="2">
    <name>pLec-476cz</name>
</geneLocation>
<sequence>MGIKPLLILTLPFISFYLNAASLNEFSQKLDEGYRYACNATQTGNAEVASLALENYRANFTTSDPKVGFSQIMNDEINKVVSNFFRMGMIQGNTSTAACETPSELLSQTALAVYSRQEKAALASSLDAVRFTEYAAQAYPIFDSIRSTSISEDEVINQINKIGNNAIINDKNAIDASNATSAMKNVVTVLFSARSDPELMQFMMGYIDQHKLH</sequence>
<accession>A0A1S6KQE3</accession>